<proteinExistence type="inferred from homology"/>
<keyword evidence="8" id="KW-0614">Plasmid</keyword>
<evidence type="ECO:0000259" key="7">
    <source>
        <dbReference type="PROSITE" id="PS50983"/>
    </source>
</evidence>
<evidence type="ECO:0000256" key="6">
    <source>
        <dbReference type="SAM" id="SignalP"/>
    </source>
</evidence>
<feature type="domain" description="Fe/B12 periplasmic-binding" evidence="7">
    <location>
        <begin position="38"/>
        <end position="296"/>
    </location>
</feature>
<evidence type="ECO:0000256" key="2">
    <source>
        <dbReference type="ARBA" id="ARBA00008814"/>
    </source>
</evidence>
<dbReference type="Gene3D" id="3.40.50.1980">
    <property type="entry name" value="Nitrogenase molybdenum iron protein domain"/>
    <property type="match status" value="2"/>
</dbReference>
<dbReference type="Pfam" id="PF01497">
    <property type="entry name" value="Peripla_BP_2"/>
    <property type="match status" value="1"/>
</dbReference>
<keyword evidence="3" id="KW-0813">Transport</keyword>
<evidence type="ECO:0000313" key="8">
    <source>
        <dbReference type="EMBL" id="ASM75194.1"/>
    </source>
</evidence>
<reference evidence="8 9" key="1">
    <citation type="submission" date="2017-07" db="EMBL/GenBank/DDBJ databases">
        <title>Genome Sequence of Sulfitobacter pseudonitzschiae Strain SMR1 Isolated from a culture of the Diatom Skeletonema marinoi.</title>
        <authorList>
            <person name="Topel M."/>
            <person name="Pinder M.I.M."/>
            <person name="Johansson O.N."/>
            <person name="Kourtchenko O."/>
            <person name="Godhe A."/>
            <person name="Clarke A.K."/>
        </authorList>
    </citation>
    <scope>NUCLEOTIDE SEQUENCE [LARGE SCALE GENOMIC DNA]</scope>
    <source>
        <strain evidence="8 9">SMR1</strain>
        <plasmid evidence="8 9">pSMR1-3</plasmid>
    </source>
</reference>
<organism evidence="8 9">
    <name type="scientific">Pseudosulfitobacter pseudonitzschiae</name>
    <dbReference type="NCBI Taxonomy" id="1402135"/>
    <lineage>
        <taxon>Bacteria</taxon>
        <taxon>Pseudomonadati</taxon>
        <taxon>Pseudomonadota</taxon>
        <taxon>Alphaproteobacteria</taxon>
        <taxon>Rhodobacterales</taxon>
        <taxon>Roseobacteraceae</taxon>
        <taxon>Pseudosulfitobacter</taxon>
    </lineage>
</organism>
<dbReference type="PANTHER" id="PTHR30532">
    <property type="entry name" value="IRON III DICITRATE-BINDING PERIPLASMIC PROTEIN"/>
    <property type="match status" value="1"/>
</dbReference>
<dbReference type="PANTHER" id="PTHR30532:SF28">
    <property type="entry name" value="PETROBACTIN-BINDING PROTEIN YCLQ"/>
    <property type="match status" value="1"/>
</dbReference>
<name>A0A221K863_9RHOB</name>
<dbReference type="KEGG" id="spse:SULPSESMR1_04473"/>
<dbReference type="OrthoDB" id="63946at2"/>
<comment type="similarity">
    <text evidence="2">Belongs to the bacterial solute-binding protein 8 family.</text>
</comment>
<dbReference type="InterPro" id="IPR002491">
    <property type="entry name" value="ABC_transptr_periplasmic_BD"/>
</dbReference>
<feature type="signal peptide" evidence="6">
    <location>
        <begin position="1"/>
        <end position="18"/>
    </location>
</feature>
<dbReference type="InterPro" id="IPR051313">
    <property type="entry name" value="Bact_iron-sidero_bind"/>
</dbReference>
<keyword evidence="9" id="KW-1185">Reference proteome</keyword>
<protein>
    <submittedName>
        <fullName evidence="8">Putative ABC transporter solute-binding protein YclQ</fullName>
    </submittedName>
</protein>
<dbReference type="PROSITE" id="PS50983">
    <property type="entry name" value="FE_B12_PBP"/>
    <property type="match status" value="1"/>
</dbReference>
<sequence>MLRAIGFLMFLLSVPANAETVAVETFAGRIVAPVLPDRIAVFDLAALDSLTALGVQPFGLISRVYLPYLEDAAVGTVPVGSLFEPDFEAVFAMSPDLIIAGGRSSEQVPELARIAPTLDMTIWGNTVEEGLARLAAYGQIFDKQAEAESLITDFNNKLSKVRAAVSGSGRALIVMTNGPKISAYGAGGRFGWLHDALELPEAVESVEKATHGEAISFEFIREANPDILFVIDRIAAIGQDSESASATLDNVLVHETTAWKTGQVIHLSAGPIYLAGGGIQSMTLTLDEILAGLKDR</sequence>
<dbReference type="GO" id="GO:0030288">
    <property type="term" value="C:outer membrane-bounded periplasmic space"/>
    <property type="evidence" value="ECO:0007669"/>
    <property type="project" value="TreeGrafter"/>
</dbReference>
<keyword evidence="4" id="KW-0408">Iron</keyword>
<accession>A0A221K863</accession>
<evidence type="ECO:0000313" key="9">
    <source>
        <dbReference type="Proteomes" id="UP000199754"/>
    </source>
</evidence>
<gene>
    <name evidence="8" type="primary">yclQ</name>
    <name evidence="8" type="ORF">SULPSESMR1_04473</name>
</gene>
<geneLocation type="plasmid" evidence="8 9">
    <name>pSMR1-3</name>
</geneLocation>
<keyword evidence="5 6" id="KW-0732">Signal</keyword>
<evidence type="ECO:0000256" key="3">
    <source>
        <dbReference type="ARBA" id="ARBA00022448"/>
    </source>
</evidence>
<dbReference type="CDD" id="cd01140">
    <property type="entry name" value="FatB"/>
    <property type="match status" value="1"/>
</dbReference>
<evidence type="ECO:0000256" key="4">
    <source>
        <dbReference type="ARBA" id="ARBA00022496"/>
    </source>
</evidence>
<dbReference type="GO" id="GO:1901678">
    <property type="term" value="P:iron coordination entity transport"/>
    <property type="evidence" value="ECO:0007669"/>
    <property type="project" value="UniProtKB-ARBA"/>
</dbReference>
<evidence type="ECO:0000256" key="5">
    <source>
        <dbReference type="ARBA" id="ARBA00022729"/>
    </source>
</evidence>
<comment type="subcellular location">
    <subcellularLocation>
        <location evidence="1">Cell envelope</location>
    </subcellularLocation>
</comment>
<dbReference type="Proteomes" id="UP000199754">
    <property type="component" value="Plasmid pSMR1-3"/>
</dbReference>
<dbReference type="AlphaFoldDB" id="A0A221K863"/>
<dbReference type="InterPro" id="IPR033870">
    <property type="entry name" value="FatB"/>
</dbReference>
<dbReference type="RefSeq" id="WP_089423194.1">
    <property type="nucleotide sequence ID" value="NZ_CP022418.1"/>
</dbReference>
<dbReference type="EMBL" id="CP022418">
    <property type="protein sequence ID" value="ASM75194.1"/>
    <property type="molecule type" value="Genomic_DNA"/>
</dbReference>
<dbReference type="SUPFAM" id="SSF53807">
    <property type="entry name" value="Helical backbone' metal receptor"/>
    <property type="match status" value="1"/>
</dbReference>
<keyword evidence="4" id="KW-0410">Iron transport</keyword>
<feature type="chain" id="PRO_5012013458" evidence="6">
    <location>
        <begin position="19"/>
        <end position="296"/>
    </location>
</feature>
<evidence type="ECO:0000256" key="1">
    <source>
        <dbReference type="ARBA" id="ARBA00004196"/>
    </source>
</evidence>
<keyword evidence="4" id="KW-0406">Ion transport</keyword>